<organism evidence="1 2">
    <name type="scientific">Streptomyces zagrosensis</name>
    <dbReference type="NCBI Taxonomy" id="1042984"/>
    <lineage>
        <taxon>Bacteria</taxon>
        <taxon>Bacillati</taxon>
        <taxon>Actinomycetota</taxon>
        <taxon>Actinomycetes</taxon>
        <taxon>Kitasatosporales</taxon>
        <taxon>Streptomycetaceae</taxon>
        <taxon>Streptomyces</taxon>
    </lineage>
</organism>
<evidence type="ECO:0000313" key="1">
    <source>
        <dbReference type="EMBL" id="MBB5940366.1"/>
    </source>
</evidence>
<protein>
    <submittedName>
        <fullName evidence="1">Uncharacterized protein</fullName>
    </submittedName>
</protein>
<accession>A0A7W9V3J5</accession>
<proteinExistence type="predicted"/>
<comment type="caution">
    <text evidence="1">The sequence shown here is derived from an EMBL/GenBank/DDBJ whole genome shotgun (WGS) entry which is preliminary data.</text>
</comment>
<gene>
    <name evidence="1" type="ORF">FHS42_007464</name>
</gene>
<name>A0A7W9V3J5_9ACTN</name>
<sequence>MVGWRWCRRCLAVGQHADLVWERTCGKIDAVMLLA</sequence>
<dbReference type="Proteomes" id="UP000588098">
    <property type="component" value="Unassembled WGS sequence"/>
</dbReference>
<dbReference type="EMBL" id="JACHJL010000043">
    <property type="protein sequence ID" value="MBB5940366.1"/>
    <property type="molecule type" value="Genomic_DNA"/>
</dbReference>
<dbReference type="AlphaFoldDB" id="A0A7W9V3J5"/>
<evidence type="ECO:0000313" key="2">
    <source>
        <dbReference type="Proteomes" id="UP000588098"/>
    </source>
</evidence>
<reference evidence="1 2" key="1">
    <citation type="submission" date="2020-08" db="EMBL/GenBank/DDBJ databases">
        <title>Genomic Encyclopedia of Type Strains, Phase III (KMG-III): the genomes of soil and plant-associated and newly described type strains.</title>
        <authorList>
            <person name="Whitman W."/>
        </authorList>
    </citation>
    <scope>NUCLEOTIDE SEQUENCE [LARGE SCALE GENOMIC DNA]</scope>
    <source>
        <strain evidence="1 2">CECT 8305</strain>
    </source>
</reference>
<keyword evidence="2" id="KW-1185">Reference proteome</keyword>